<dbReference type="AlphaFoldDB" id="A0A8S1YIQ1"/>
<feature type="compositionally biased region" description="Polar residues" evidence="2">
    <location>
        <begin position="115"/>
        <end position="152"/>
    </location>
</feature>
<sequence length="327" mass="38216">MYNNHFYLTPPQPVYIRSYDNRYYQPPVKVIIKPPNFQIQQPPISTTRVYHTQPIIPPRSGNSIHQSYITRTIIPPTQQLALNTSYQQQPFVRSSIPYQPQYQPYSQSFHQQQPVTPQVQSRQSKQTPQSKSNYQAAPQYQHKPQYSQPPILSQQDDDLEKKFQDAIDRTRDLVQKYNKPQPKQEEQQQLQDLALQYEDGYIYRGQGYEPATREGFGVLNDQNDNEVYSGYWQDNQYHGQGKLINYSAEEINGPFDYRDLSIIENGWLSYEGEFYQGKMQGNGALYLTNGERYEGQFNDGMIEGKGVFMTQDGQQIEGIWREGVLEH</sequence>
<comment type="caution">
    <text evidence="3">The sequence shown here is derived from an EMBL/GenBank/DDBJ whole genome shotgun (WGS) entry which is preliminary data.</text>
</comment>
<evidence type="ECO:0000256" key="2">
    <source>
        <dbReference type="SAM" id="MobiDB-lite"/>
    </source>
</evidence>
<evidence type="ECO:0000256" key="1">
    <source>
        <dbReference type="ARBA" id="ARBA00022737"/>
    </source>
</evidence>
<proteinExistence type="predicted"/>
<dbReference type="Proteomes" id="UP000683925">
    <property type="component" value="Unassembled WGS sequence"/>
</dbReference>
<protein>
    <recommendedName>
        <fullName evidence="5">MORN repeat protein</fullName>
    </recommendedName>
</protein>
<organism evidence="3 4">
    <name type="scientific">Paramecium octaurelia</name>
    <dbReference type="NCBI Taxonomy" id="43137"/>
    <lineage>
        <taxon>Eukaryota</taxon>
        <taxon>Sar</taxon>
        <taxon>Alveolata</taxon>
        <taxon>Ciliophora</taxon>
        <taxon>Intramacronucleata</taxon>
        <taxon>Oligohymenophorea</taxon>
        <taxon>Peniculida</taxon>
        <taxon>Parameciidae</taxon>
        <taxon>Paramecium</taxon>
    </lineage>
</organism>
<reference evidence="3" key="1">
    <citation type="submission" date="2021-01" db="EMBL/GenBank/DDBJ databases">
        <authorList>
            <consortium name="Genoscope - CEA"/>
            <person name="William W."/>
        </authorList>
    </citation>
    <scope>NUCLEOTIDE SEQUENCE</scope>
</reference>
<evidence type="ECO:0008006" key="5">
    <source>
        <dbReference type="Google" id="ProtNLM"/>
    </source>
</evidence>
<accession>A0A8S1YIQ1</accession>
<gene>
    <name evidence="3" type="ORF">POCTA_138.1.T1630063</name>
</gene>
<dbReference type="PANTHER" id="PTHR43215:SF14">
    <property type="entry name" value="RADIAL SPOKE HEAD 1 HOMOLOG"/>
    <property type="match status" value="1"/>
</dbReference>
<dbReference type="OrthoDB" id="305048at2759"/>
<dbReference type="OMA" id="VLNDQND"/>
<feature type="region of interest" description="Disordered" evidence="2">
    <location>
        <begin position="105"/>
        <end position="152"/>
    </location>
</feature>
<dbReference type="GO" id="GO:0005829">
    <property type="term" value="C:cytosol"/>
    <property type="evidence" value="ECO:0007669"/>
    <property type="project" value="TreeGrafter"/>
</dbReference>
<dbReference type="SMART" id="SM00698">
    <property type="entry name" value="MORN"/>
    <property type="match status" value="3"/>
</dbReference>
<dbReference type="Pfam" id="PF02493">
    <property type="entry name" value="MORN"/>
    <property type="match status" value="3"/>
</dbReference>
<evidence type="ECO:0000313" key="4">
    <source>
        <dbReference type="Proteomes" id="UP000683925"/>
    </source>
</evidence>
<feature type="compositionally biased region" description="Low complexity" evidence="2">
    <location>
        <begin position="105"/>
        <end position="114"/>
    </location>
</feature>
<dbReference type="PANTHER" id="PTHR43215">
    <property type="entry name" value="RADIAL SPOKE HEAD 1 HOMOLOG"/>
    <property type="match status" value="1"/>
</dbReference>
<keyword evidence="4" id="KW-1185">Reference proteome</keyword>
<evidence type="ECO:0000313" key="3">
    <source>
        <dbReference type="EMBL" id="CAD8213759.1"/>
    </source>
</evidence>
<keyword evidence="1" id="KW-0677">Repeat</keyword>
<dbReference type="InterPro" id="IPR003409">
    <property type="entry name" value="MORN"/>
</dbReference>
<dbReference type="EMBL" id="CAJJDP010000166">
    <property type="protein sequence ID" value="CAD8213759.1"/>
    <property type="molecule type" value="Genomic_DNA"/>
</dbReference>
<name>A0A8S1YIQ1_PAROT</name>